<organism evidence="1 2">
    <name type="scientific">Debaryomyces hansenii (strain ATCC 36239 / CBS 767 / BCRC 21394 / JCM 1990 / NBRC 0083 / IGC 2968)</name>
    <name type="common">Yeast</name>
    <name type="synonym">Torulaspora hansenii</name>
    <dbReference type="NCBI Taxonomy" id="284592"/>
    <lineage>
        <taxon>Eukaryota</taxon>
        <taxon>Fungi</taxon>
        <taxon>Dikarya</taxon>
        <taxon>Ascomycota</taxon>
        <taxon>Saccharomycotina</taxon>
        <taxon>Pichiomycetes</taxon>
        <taxon>Debaryomycetaceae</taxon>
        <taxon>Debaryomyces</taxon>
    </lineage>
</organism>
<dbReference type="EMBL" id="CR382136">
    <property type="protein sequence ID" value="CAG87102.2"/>
    <property type="molecule type" value="Genomic_DNA"/>
</dbReference>
<proteinExistence type="predicted"/>
<reference evidence="1 2" key="1">
    <citation type="journal article" date="2004" name="Nature">
        <title>Genome evolution in yeasts.</title>
        <authorList>
            <consortium name="Genolevures"/>
            <person name="Dujon B."/>
            <person name="Sherman D."/>
            <person name="Fischer G."/>
            <person name="Durrens P."/>
            <person name="Casaregola S."/>
            <person name="Lafontaine I."/>
            <person name="de Montigny J."/>
            <person name="Marck C."/>
            <person name="Neuveglise C."/>
            <person name="Talla E."/>
            <person name="Goffard N."/>
            <person name="Frangeul L."/>
            <person name="Aigle M."/>
            <person name="Anthouard V."/>
            <person name="Babour A."/>
            <person name="Barbe V."/>
            <person name="Barnay S."/>
            <person name="Blanchin S."/>
            <person name="Beckerich J.M."/>
            <person name="Beyne E."/>
            <person name="Bleykasten C."/>
            <person name="Boisrame A."/>
            <person name="Boyer J."/>
            <person name="Cattolico L."/>
            <person name="Confanioleri F."/>
            <person name="de Daruvar A."/>
            <person name="Despons L."/>
            <person name="Fabre E."/>
            <person name="Fairhead C."/>
            <person name="Ferry-Dumazet H."/>
            <person name="Groppi A."/>
            <person name="Hantraye F."/>
            <person name="Hennequin C."/>
            <person name="Jauniaux N."/>
            <person name="Joyet P."/>
            <person name="Kachouri R."/>
            <person name="Kerrest A."/>
            <person name="Koszul R."/>
            <person name="Lemaire M."/>
            <person name="Lesur I."/>
            <person name="Ma L."/>
            <person name="Muller H."/>
            <person name="Nicaud J.M."/>
            <person name="Nikolski M."/>
            <person name="Oztas S."/>
            <person name="Ozier-Kalogeropoulos O."/>
            <person name="Pellenz S."/>
            <person name="Potier S."/>
            <person name="Richard G.F."/>
            <person name="Straub M.L."/>
            <person name="Suleau A."/>
            <person name="Swennene D."/>
            <person name="Tekaia F."/>
            <person name="Wesolowski-Louvel M."/>
            <person name="Westhof E."/>
            <person name="Wirth B."/>
            <person name="Zeniou-Meyer M."/>
            <person name="Zivanovic I."/>
            <person name="Bolotin-Fukuhara M."/>
            <person name="Thierry A."/>
            <person name="Bouchier C."/>
            <person name="Caudron B."/>
            <person name="Scarpelli C."/>
            <person name="Gaillardin C."/>
            <person name="Weissenbach J."/>
            <person name="Wincker P."/>
            <person name="Souciet J.L."/>
        </authorList>
    </citation>
    <scope>NUCLEOTIDE SEQUENCE [LARGE SCALE GENOMIC DNA]</scope>
    <source>
        <strain evidence="2">ATCC 36239 / CBS 767 / BCRC 21394 / JCM 1990 / NBRC 0083 / IGC 2968</strain>
    </source>
</reference>
<evidence type="ECO:0000313" key="2">
    <source>
        <dbReference type="Proteomes" id="UP000000599"/>
    </source>
</evidence>
<sequence length="191" mass="21961">MKLIIDLEANMRQFIWPRVGKYLEKFQALQPKKSLSNIPYETLEYRSISSSESLFTCSESFRYTMDNEIIRNGNNLHSEFRNRSPNEIVIVSDELVSIISTTNDTNSYRDIDFSCISSLEFPSSEIRPSRHISKEGSECSAPLFNDELAGLIEDMISVLEDPYRSVENLPDIKELEVNSDYQEVTRALSII</sequence>
<dbReference type="GeneID" id="2901356"/>
<name>Q6BS79_DEBHA</name>
<accession>Q6BS79</accession>
<dbReference type="AlphaFoldDB" id="Q6BS79"/>
<keyword evidence="2" id="KW-1185">Reference proteome</keyword>
<dbReference type="KEGG" id="dha:DEHA2D10956g"/>
<dbReference type="VEuPathDB" id="FungiDB:DEHA2D10956g"/>
<dbReference type="HOGENOM" id="CLU_1421382_0_0_1"/>
<dbReference type="OrthoDB" id="10367872at2759"/>
<dbReference type="RefSeq" id="XP_458941.2">
    <property type="nucleotide sequence ID" value="XM_458941.1"/>
</dbReference>
<dbReference type="InParanoid" id="Q6BS79"/>
<evidence type="ECO:0000313" key="1">
    <source>
        <dbReference type="EMBL" id="CAG87102.2"/>
    </source>
</evidence>
<dbReference type="Proteomes" id="UP000000599">
    <property type="component" value="Chromosome D"/>
</dbReference>
<gene>
    <name evidence="1" type="ordered locus">DEHA2D10956g</name>
</gene>
<protein>
    <submittedName>
        <fullName evidence="1">DEHA2D10956p</fullName>
    </submittedName>
</protein>